<proteinExistence type="predicted"/>
<accession>A0A832I2U1</accession>
<dbReference type="InterPro" id="IPR012505">
    <property type="entry name" value="YbbR"/>
</dbReference>
<dbReference type="EMBL" id="DSQF01000020">
    <property type="protein sequence ID" value="HGZ43764.1"/>
    <property type="molecule type" value="Genomic_DNA"/>
</dbReference>
<keyword evidence="1" id="KW-0472">Membrane</keyword>
<organism evidence="2">
    <name type="scientific">Eiseniibacteriota bacterium</name>
    <dbReference type="NCBI Taxonomy" id="2212470"/>
    <lineage>
        <taxon>Bacteria</taxon>
        <taxon>Candidatus Eiseniibacteriota</taxon>
    </lineage>
</organism>
<dbReference type="AlphaFoldDB" id="A0A832I2U1"/>
<dbReference type="InterPro" id="IPR053154">
    <property type="entry name" value="c-di-AMP_regulator"/>
</dbReference>
<dbReference type="Pfam" id="PF07949">
    <property type="entry name" value="YbbR"/>
    <property type="match status" value="1"/>
</dbReference>
<gene>
    <name evidence="2" type="ORF">ENR23_10135</name>
</gene>
<feature type="transmembrane region" description="Helical" evidence="1">
    <location>
        <begin position="12"/>
        <end position="30"/>
    </location>
</feature>
<protein>
    <submittedName>
        <fullName evidence="2">YbbR-like domain-containing protein</fullName>
    </submittedName>
</protein>
<sequence>MNLLRGLLFDNLGLKLVALLMAVVVYLNVYTDRPATMLVTFPLRITGLGDSLALSGPAPAAVQAELRGTGKQLIRLRLTEPQLEIPLAGVEPGRFERVISAEDLPLGGLEGLSVERVVGPRVVELRVDRRVRRDLPVAVRADGEPGSGWAWKGAWSADPPRVTVSGPQRDVAALDSVALETVTLDGRRDTVRVRAMAARLPEWCAMEPASVTVTLPLVRVPQR</sequence>
<evidence type="ECO:0000256" key="1">
    <source>
        <dbReference type="SAM" id="Phobius"/>
    </source>
</evidence>
<dbReference type="Gene3D" id="2.170.120.40">
    <property type="entry name" value="YbbR-like domain"/>
    <property type="match status" value="1"/>
</dbReference>
<keyword evidence="1" id="KW-1133">Transmembrane helix</keyword>
<dbReference type="PANTHER" id="PTHR37804">
    <property type="entry name" value="CDAA REGULATORY PROTEIN CDAR"/>
    <property type="match status" value="1"/>
</dbReference>
<evidence type="ECO:0000313" key="2">
    <source>
        <dbReference type="EMBL" id="HGZ43764.1"/>
    </source>
</evidence>
<dbReference type="Gene3D" id="2.170.120.30">
    <property type="match status" value="1"/>
</dbReference>
<keyword evidence="1" id="KW-0812">Transmembrane</keyword>
<reference evidence="2" key="1">
    <citation type="journal article" date="2020" name="mSystems">
        <title>Genome- and Community-Level Interaction Insights into Carbon Utilization and Element Cycling Functions of Hydrothermarchaeota in Hydrothermal Sediment.</title>
        <authorList>
            <person name="Zhou Z."/>
            <person name="Liu Y."/>
            <person name="Xu W."/>
            <person name="Pan J."/>
            <person name="Luo Z.H."/>
            <person name="Li M."/>
        </authorList>
    </citation>
    <scope>NUCLEOTIDE SEQUENCE [LARGE SCALE GENOMIC DNA]</scope>
    <source>
        <strain evidence="2">SpSt-381</strain>
    </source>
</reference>
<name>A0A832I2U1_UNCEI</name>
<comment type="caution">
    <text evidence="2">The sequence shown here is derived from an EMBL/GenBank/DDBJ whole genome shotgun (WGS) entry which is preliminary data.</text>
</comment>
<dbReference type="PANTHER" id="PTHR37804:SF1">
    <property type="entry name" value="CDAA REGULATORY PROTEIN CDAR"/>
    <property type="match status" value="1"/>
</dbReference>